<dbReference type="GO" id="GO:0005886">
    <property type="term" value="C:plasma membrane"/>
    <property type="evidence" value="ECO:0007669"/>
    <property type="project" value="UniProtKB-SubCell"/>
</dbReference>
<dbReference type="AlphaFoldDB" id="A0A7W9ECN2"/>
<feature type="transmembrane region" description="Helical" evidence="6">
    <location>
        <begin position="224"/>
        <end position="247"/>
    </location>
</feature>
<organism evidence="8 9">
    <name type="scientific">Sphingobium boeckii</name>
    <dbReference type="NCBI Taxonomy" id="1082345"/>
    <lineage>
        <taxon>Bacteria</taxon>
        <taxon>Pseudomonadati</taxon>
        <taxon>Pseudomonadota</taxon>
        <taxon>Alphaproteobacteria</taxon>
        <taxon>Sphingomonadales</taxon>
        <taxon>Sphingomonadaceae</taxon>
        <taxon>Sphingobium</taxon>
    </lineage>
</organism>
<keyword evidence="4 6" id="KW-1133">Transmembrane helix</keyword>
<evidence type="ECO:0000256" key="1">
    <source>
        <dbReference type="ARBA" id="ARBA00004651"/>
    </source>
</evidence>
<sequence>MSFSWRASASDRRLLPEGRFAGPMPWVIAIMMFLTALAVAAGLGLGEAADGLGRDLAGKLTVQIVEANAKRRDAQARDVMEALDGLAGVQSVDRLDEKEMNALLAPWLGGEGLGGDALPVPALIDVTVSRTGDKDIADIEQAVHEAVPGARVDRHAQWLAPLAGLIGSLQWLSMTLVLMMAMATAAAVVLAARAALNTHRATIDVMHLMGATDVQIARLFQRRIALDALFGGAIGLVLAVIVMLVLGHRLDAIGSELLGSVGLGLRAWALILILPLAGGLLATIAARITVIRTLRKML</sequence>
<feature type="transmembrane region" description="Helical" evidence="6">
    <location>
        <begin position="267"/>
        <end position="290"/>
    </location>
</feature>
<dbReference type="PANTHER" id="PTHR47755">
    <property type="entry name" value="CELL DIVISION PROTEIN FTSX"/>
    <property type="match status" value="1"/>
</dbReference>
<keyword evidence="8" id="KW-0132">Cell division</keyword>
<evidence type="ECO:0000256" key="5">
    <source>
        <dbReference type="ARBA" id="ARBA00023136"/>
    </source>
</evidence>
<keyword evidence="2" id="KW-1003">Cell membrane</keyword>
<dbReference type="Pfam" id="PF02687">
    <property type="entry name" value="FtsX"/>
    <property type="match status" value="1"/>
</dbReference>
<proteinExistence type="predicted"/>
<keyword evidence="9" id="KW-1185">Reference proteome</keyword>
<dbReference type="Proteomes" id="UP000549617">
    <property type="component" value="Unassembled WGS sequence"/>
</dbReference>
<dbReference type="InterPro" id="IPR004513">
    <property type="entry name" value="FtsX"/>
</dbReference>
<evidence type="ECO:0000313" key="8">
    <source>
        <dbReference type="EMBL" id="MBB5684064.1"/>
    </source>
</evidence>
<feature type="transmembrane region" description="Helical" evidence="6">
    <location>
        <begin position="20"/>
        <end position="45"/>
    </location>
</feature>
<gene>
    <name evidence="8" type="ORF">FHS49_000055</name>
</gene>
<protein>
    <submittedName>
        <fullName evidence="8">Cell division transport system permease protein</fullName>
    </submittedName>
</protein>
<evidence type="ECO:0000256" key="2">
    <source>
        <dbReference type="ARBA" id="ARBA00022475"/>
    </source>
</evidence>
<evidence type="ECO:0000256" key="6">
    <source>
        <dbReference type="SAM" id="Phobius"/>
    </source>
</evidence>
<comment type="subcellular location">
    <subcellularLocation>
        <location evidence="1">Cell membrane</location>
        <topology evidence="1">Multi-pass membrane protein</topology>
    </subcellularLocation>
</comment>
<accession>A0A7W9ECN2</accession>
<evidence type="ECO:0000259" key="7">
    <source>
        <dbReference type="Pfam" id="PF02687"/>
    </source>
</evidence>
<dbReference type="InterPro" id="IPR003838">
    <property type="entry name" value="ABC3_permease_C"/>
</dbReference>
<comment type="caution">
    <text evidence="8">The sequence shown here is derived from an EMBL/GenBank/DDBJ whole genome shotgun (WGS) entry which is preliminary data.</text>
</comment>
<dbReference type="GO" id="GO:0032153">
    <property type="term" value="C:cell division site"/>
    <property type="evidence" value="ECO:0007669"/>
    <property type="project" value="TreeGrafter"/>
</dbReference>
<reference evidence="8 9" key="1">
    <citation type="submission" date="2020-08" db="EMBL/GenBank/DDBJ databases">
        <title>Genomic Encyclopedia of Type Strains, Phase IV (KMG-IV): sequencing the most valuable type-strain genomes for metagenomic binning, comparative biology and taxonomic classification.</title>
        <authorList>
            <person name="Goeker M."/>
        </authorList>
    </citation>
    <scope>NUCLEOTIDE SEQUENCE [LARGE SCALE GENOMIC DNA]</scope>
    <source>
        <strain evidence="8 9">DSM 25079</strain>
    </source>
</reference>
<name>A0A7W9ECN2_9SPHN</name>
<dbReference type="PANTHER" id="PTHR47755:SF1">
    <property type="entry name" value="CELL DIVISION PROTEIN FTSX"/>
    <property type="match status" value="1"/>
</dbReference>
<keyword evidence="8" id="KW-0131">Cell cycle</keyword>
<evidence type="ECO:0000256" key="3">
    <source>
        <dbReference type="ARBA" id="ARBA00022692"/>
    </source>
</evidence>
<evidence type="ECO:0000256" key="4">
    <source>
        <dbReference type="ARBA" id="ARBA00022989"/>
    </source>
</evidence>
<dbReference type="GO" id="GO:0051301">
    <property type="term" value="P:cell division"/>
    <property type="evidence" value="ECO:0007669"/>
    <property type="project" value="UniProtKB-KW"/>
</dbReference>
<keyword evidence="5 6" id="KW-0472">Membrane</keyword>
<feature type="transmembrane region" description="Helical" evidence="6">
    <location>
        <begin position="171"/>
        <end position="192"/>
    </location>
</feature>
<dbReference type="RefSeq" id="WP_184014298.1">
    <property type="nucleotide sequence ID" value="NZ_JACIJC010000001.1"/>
</dbReference>
<keyword evidence="3 6" id="KW-0812">Transmembrane</keyword>
<feature type="domain" description="ABC3 transporter permease C-terminal" evidence="7">
    <location>
        <begin position="175"/>
        <end position="296"/>
    </location>
</feature>
<dbReference type="EMBL" id="JACIJC010000001">
    <property type="protein sequence ID" value="MBB5684064.1"/>
    <property type="molecule type" value="Genomic_DNA"/>
</dbReference>
<evidence type="ECO:0000313" key="9">
    <source>
        <dbReference type="Proteomes" id="UP000549617"/>
    </source>
</evidence>